<gene>
    <name evidence="1" type="ORF">AO287_09690</name>
</gene>
<name>A0AAW3M7L2_PSESS</name>
<evidence type="ECO:0000313" key="1">
    <source>
        <dbReference type="EMBL" id="KTC61917.1"/>
    </source>
</evidence>
<comment type="caution">
    <text evidence="1">The sequence shown here is derived from an EMBL/GenBank/DDBJ whole genome shotgun (WGS) entry which is preliminary data.</text>
</comment>
<sequence length="216" mass="23531">MKKLCAICGMRPGTTSDHIPPKGLYTKPYPRNMHTVPACPKCNQGGSLADEIVKIMIGLSTGEARGDQSLVIESMQKTLAANKKLGRKVFQSAQRTFHHFNGPILRPAVVVRFNGKEYREVIIRIVRALYWVERGSALGIAAKVTVDAFEQIEDPGQVALIQTALNSTQPKHLNESTFVYRVVFDDAGNSIWGLMFFGTHLAIASADAPAHSVAGG</sequence>
<accession>A0AAW3M7L2</accession>
<evidence type="ECO:0000313" key="2">
    <source>
        <dbReference type="Proteomes" id="UP000054513"/>
    </source>
</evidence>
<dbReference type="EMBL" id="LKCI01000006">
    <property type="protein sequence ID" value="KTC61917.1"/>
    <property type="molecule type" value="Genomic_DNA"/>
</dbReference>
<dbReference type="Proteomes" id="UP000054513">
    <property type="component" value="Unassembled WGS sequence"/>
</dbReference>
<proteinExistence type="predicted"/>
<dbReference type="AlphaFoldDB" id="A0AAW3M7L2"/>
<organism evidence="1 2">
    <name type="scientific">Pseudomonas savastanoi</name>
    <name type="common">Pseudomonas syringae pv. savastanoi</name>
    <dbReference type="NCBI Taxonomy" id="29438"/>
    <lineage>
        <taxon>Bacteria</taxon>
        <taxon>Pseudomonadati</taxon>
        <taxon>Pseudomonadota</taxon>
        <taxon>Gammaproteobacteria</taxon>
        <taxon>Pseudomonadales</taxon>
        <taxon>Pseudomonadaceae</taxon>
        <taxon>Pseudomonas</taxon>
    </lineage>
</organism>
<protein>
    <recommendedName>
        <fullName evidence="3">HNH endonuclease 5 domain-containing protein</fullName>
    </recommendedName>
</protein>
<evidence type="ECO:0008006" key="3">
    <source>
        <dbReference type="Google" id="ProtNLM"/>
    </source>
</evidence>
<reference evidence="1 2" key="1">
    <citation type="submission" date="2015-09" db="EMBL/GenBank/DDBJ databases">
        <title>Genome sequence of ICMP 19499.</title>
        <authorList>
            <person name="Visnovsky S.B."/>
            <person name="Lu A."/>
            <person name="Panda P."/>
            <person name="Pitman A.R."/>
        </authorList>
    </citation>
    <scope>NUCLEOTIDE SEQUENCE [LARGE SCALE GENOMIC DNA]</scope>
    <source>
        <strain evidence="1 2">ICMP 19499</strain>
    </source>
</reference>